<dbReference type="InterPro" id="IPR000182">
    <property type="entry name" value="GNAT_dom"/>
</dbReference>
<feature type="domain" description="N-acetyltransferase" evidence="2">
    <location>
        <begin position="95"/>
        <end position="240"/>
    </location>
</feature>
<name>A0A7W3T3R8_9ACTN</name>
<dbReference type="PROSITE" id="PS51186">
    <property type="entry name" value="GNAT"/>
    <property type="match status" value="1"/>
</dbReference>
<protein>
    <submittedName>
        <fullName evidence="3">GNAT family N-acetyltransferase</fullName>
    </submittedName>
</protein>
<dbReference type="GO" id="GO:0016747">
    <property type="term" value="F:acyltransferase activity, transferring groups other than amino-acyl groups"/>
    <property type="evidence" value="ECO:0007669"/>
    <property type="project" value="InterPro"/>
</dbReference>
<dbReference type="InterPro" id="IPR016181">
    <property type="entry name" value="Acyl_CoA_acyltransferase"/>
</dbReference>
<dbReference type="AlphaFoldDB" id="A0A7W3T3R8"/>
<evidence type="ECO:0000256" key="1">
    <source>
        <dbReference type="SAM" id="MobiDB-lite"/>
    </source>
</evidence>
<proteinExistence type="predicted"/>
<gene>
    <name evidence="3" type="ORF">FOE67_12195</name>
</gene>
<dbReference type="SUPFAM" id="SSF55729">
    <property type="entry name" value="Acyl-CoA N-acyltransferases (Nat)"/>
    <property type="match status" value="1"/>
</dbReference>
<feature type="region of interest" description="Disordered" evidence="1">
    <location>
        <begin position="1"/>
        <end position="45"/>
    </location>
</feature>
<comment type="caution">
    <text evidence="3">The sequence shown here is derived from an EMBL/GenBank/DDBJ whole genome shotgun (WGS) entry which is preliminary data.</text>
</comment>
<dbReference type="Proteomes" id="UP000530234">
    <property type="component" value="Unassembled WGS sequence"/>
</dbReference>
<keyword evidence="3" id="KW-0808">Transferase</keyword>
<evidence type="ECO:0000259" key="2">
    <source>
        <dbReference type="PROSITE" id="PS51186"/>
    </source>
</evidence>
<dbReference type="Gene3D" id="3.40.630.30">
    <property type="match status" value="1"/>
</dbReference>
<evidence type="ECO:0000313" key="4">
    <source>
        <dbReference type="Proteomes" id="UP000530234"/>
    </source>
</evidence>
<dbReference type="EMBL" id="VKHS01000247">
    <property type="protein sequence ID" value="MBB0230248.1"/>
    <property type="molecule type" value="Genomic_DNA"/>
</dbReference>
<dbReference type="CDD" id="cd04301">
    <property type="entry name" value="NAT_SF"/>
    <property type="match status" value="1"/>
</dbReference>
<keyword evidence="4" id="KW-1185">Reference proteome</keyword>
<sequence length="368" mass="39607">MPPPRTGHRPGSPGPPGILHRQRSPGTPRHPALTPWGRWKSHRPHGLRSTQLGLKANNVNDIKHNDAHDGERAAVPSARLGSSGPGIDLVGDLEVDLCEELAGIAQRCVAGYSDDRPVSASLVRSRLTNALTGAPPVLAVARDGREVTGWCAVRRPEPGEARARLWGPVVAPSARGVGLGRGLLRRVVDAVEWPLVTTDVPVDRDGAGDFFTRSGWEVLDTITVLHGTPAAGVLDAVTAADVTELETYVATAARRFAGVEASFAQSTLTRWRDDARFRLETLLLDPPTGSLLLALVQRNDTASELLLAEVWAATDDVRTRLITRAHALAADRQVATVRAVTRQDPADFVACGMRVTGRCRTFTLPRER</sequence>
<reference evidence="4" key="1">
    <citation type="submission" date="2019-10" db="EMBL/GenBank/DDBJ databases">
        <title>Streptomyces sp. nov., a novel actinobacterium isolated from alkaline environment.</title>
        <authorList>
            <person name="Golinska P."/>
        </authorList>
    </citation>
    <scope>NUCLEOTIDE SEQUENCE [LARGE SCALE GENOMIC DNA]</scope>
    <source>
        <strain evidence="4">DSM 42108</strain>
    </source>
</reference>
<organism evidence="3 4">
    <name type="scientific">Streptomyces calidiresistens</name>
    <dbReference type="NCBI Taxonomy" id="1485586"/>
    <lineage>
        <taxon>Bacteria</taxon>
        <taxon>Bacillati</taxon>
        <taxon>Actinomycetota</taxon>
        <taxon>Actinomycetes</taxon>
        <taxon>Kitasatosporales</taxon>
        <taxon>Streptomycetaceae</taxon>
        <taxon>Streptomyces</taxon>
    </lineage>
</organism>
<evidence type="ECO:0000313" key="3">
    <source>
        <dbReference type="EMBL" id="MBB0230248.1"/>
    </source>
</evidence>
<dbReference type="Pfam" id="PF00583">
    <property type="entry name" value="Acetyltransf_1"/>
    <property type="match status" value="1"/>
</dbReference>
<accession>A0A7W3T3R8</accession>